<dbReference type="PATRIC" id="fig|49338.4.peg.5594"/>
<evidence type="ECO:0000256" key="1">
    <source>
        <dbReference type="SAM" id="Phobius"/>
    </source>
</evidence>
<feature type="transmembrane region" description="Helical" evidence="1">
    <location>
        <begin position="6"/>
        <end position="26"/>
    </location>
</feature>
<keyword evidence="1" id="KW-0472">Membrane</keyword>
<dbReference type="AlphaFoldDB" id="A0A098B9P3"/>
<sequence length="120" mass="13662">METALGYIQNFWGLLLVVAVFIIYLISQGRTKAGKIVLSLMLRLEKQAEEYALQTGEEKFGFVVEKGYQLLPKYVRLVFSYNMFVELAGRLYDEAKNYLSSLEEKALAAPVKESKKADPE</sequence>
<accession>A0A098B9P3</accession>
<name>A0A098B9P3_DESHA</name>
<keyword evidence="1" id="KW-1133">Transmembrane helix</keyword>
<protein>
    <submittedName>
        <fullName evidence="2">Uncharacterized protein</fullName>
    </submittedName>
</protein>
<reference evidence="2" key="1">
    <citation type="submission" date="2014-07" db="EMBL/GenBank/DDBJ databases">
        <authorList>
            <person name="Hornung V.Bastian."/>
        </authorList>
    </citation>
    <scope>NUCLEOTIDE SEQUENCE</scope>
    <source>
        <strain evidence="2">PCE-S</strain>
    </source>
</reference>
<gene>
    <name evidence="2" type="ORF">DPCES_5196</name>
</gene>
<proteinExistence type="predicted"/>
<organism evidence="2">
    <name type="scientific">Desulfitobacterium hafniense</name>
    <name type="common">Desulfitobacterium frappieri</name>
    <dbReference type="NCBI Taxonomy" id="49338"/>
    <lineage>
        <taxon>Bacteria</taxon>
        <taxon>Bacillati</taxon>
        <taxon>Bacillota</taxon>
        <taxon>Clostridia</taxon>
        <taxon>Eubacteriales</taxon>
        <taxon>Desulfitobacteriaceae</taxon>
        <taxon>Desulfitobacterium</taxon>
    </lineage>
</organism>
<keyword evidence="1" id="KW-0812">Transmembrane</keyword>
<evidence type="ECO:0000313" key="2">
    <source>
        <dbReference type="EMBL" id="CDX05082.1"/>
    </source>
</evidence>
<dbReference type="EMBL" id="LK996017">
    <property type="protein sequence ID" value="CDX05082.1"/>
    <property type="molecule type" value="Genomic_DNA"/>
</dbReference>
<dbReference type="RefSeq" id="WP_208926717.1">
    <property type="nucleotide sequence ID" value="NZ_JAYFNZ010000007.1"/>
</dbReference>